<proteinExistence type="predicted"/>
<dbReference type="AlphaFoldDB" id="A0A8I1WIP1"/>
<name>A0A8I1WIP1_BACIU</name>
<dbReference type="RefSeq" id="WP_171518389.1">
    <property type="nucleotide sequence ID" value="NZ_JAGFPW010000034.1"/>
</dbReference>
<gene>
    <name evidence="1" type="ORF">J5227_21530</name>
</gene>
<comment type="caution">
    <text evidence="1">The sequence shown here is derived from an EMBL/GenBank/DDBJ whole genome shotgun (WGS) entry which is preliminary data.</text>
</comment>
<dbReference type="Proteomes" id="UP000665181">
    <property type="component" value="Unassembled WGS sequence"/>
</dbReference>
<evidence type="ECO:0000313" key="1">
    <source>
        <dbReference type="EMBL" id="MBO3796821.1"/>
    </source>
</evidence>
<evidence type="ECO:0000313" key="2">
    <source>
        <dbReference type="Proteomes" id="UP000665181"/>
    </source>
</evidence>
<sequence length="112" mass="13157">MSQGKWISKRIVDYKGLKVNAAKAELFKRLRIKFNLDAQSDLGYIPWGWDGVEYYGLESIDPYSPGVTFIRYDKSYLKSVSFEKMLNERVKDEYVREEILEKVSEDKEDMNG</sequence>
<accession>A0A8I1WIP1</accession>
<protein>
    <submittedName>
        <fullName evidence="1">Uncharacterized protein</fullName>
    </submittedName>
</protein>
<reference evidence="1" key="1">
    <citation type="submission" date="2021-03" db="EMBL/GenBank/DDBJ databases">
        <title>Isolation of Bacillus subtilis from fermented food sample.</title>
        <authorList>
            <person name="Lakshmanan V."/>
            <person name="Athira K."/>
            <person name="Rajagopal K."/>
        </authorList>
    </citation>
    <scope>NUCLEOTIDE SEQUENCE</scope>
    <source>
        <strain evidence="1">S1</strain>
    </source>
</reference>
<dbReference type="EMBL" id="JAGFPW010000034">
    <property type="protein sequence ID" value="MBO3796821.1"/>
    <property type="molecule type" value="Genomic_DNA"/>
</dbReference>
<organism evidence="1 2">
    <name type="scientific">Bacillus subtilis</name>
    <dbReference type="NCBI Taxonomy" id="1423"/>
    <lineage>
        <taxon>Bacteria</taxon>
        <taxon>Bacillati</taxon>
        <taxon>Bacillota</taxon>
        <taxon>Bacilli</taxon>
        <taxon>Bacillales</taxon>
        <taxon>Bacillaceae</taxon>
        <taxon>Bacillus</taxon>
    </lineage>
</organism>